<evidence type="ECO:0000313" key="2">
    <source>
        <dbReference type="Proteomes" id="UP000054653"/>
    </source>
</evidence>
<protein>
    <submittedName>
        <fullName evidence="1">Uncharacterized protein</fullName>
    </submittedName>
</protein>
<keyword evidence="2" id="KW-1185">Reference proteome</keyword>
<accession>A0A0V0YW61</accession>
<dbReference type="Proteomes" id="UP000054653">
    <property type="component" value="Unassembled WGS sequence"/>
</dbReference>
<comment type="caution">
    <text evidence="1">The sequence shown here is derived from an EMBL/GenBank/DDBJ whole genome shotgun (WGS) entry which is preliminary data.</text>
</comment>
<proteinExistence type="predicted"/>
<reference evidence="1 2" key="1">
    <citation type="submission" date="2015-01" db="EMBL/GenBank/DDBJ databases">
        <title>Evolution of Trichinella species and genotypes.</title>
        <authorList>
            <person name="Korhonen P.K."/>
            <person name="Edoardo P."/>
            <person name="Giuseppe L.R."/>
            <person name="Gasser R.B."/>
        </authorList>
    </citation>
    <scope>NUCLEOTIDE SEQUENCE [LARGE SCALE GENOMIC DNA]</scope>
    <source>
        <strain evidence="1">ISS120</strain>
    </source>
</reference>
<organism evidence="1 2">
    <name type="scientific">Trichinella britovi</name>
    <name type="common">Parasitic roundworm</name>
    <dbReference type="NCBI Taxonomy" id="45882"/>
    <lineage>
        <taxon>Eukaryota</taxon>
        <taxon>Metazoa</taxon>
        <taxon>Ecdysozoa</taxon>
        <taxon>Nematoda</taxon>
        <taxon>Enoplea</taxon>
        <taxon>Dorylaimia</taxon>
        <taxon>Trichinellida</taxon>
        <taxon>Trichinellidae</taxon>
        <taxon>Trichinella</taxon>
    </lineage>
</organism>
<sequence>MLYISNNKCIRCHSLFSGSLNDIPLLLFSGLIYAVNC</sequence>
<dbReference type="AlphaFoldDB" id="A0A0V0YW61"/>
<evidence type="ECO:0000313" key="1">
    <source>
        <dbReference type="EMBL" id="KRY04559.1"/>
    </source>
</evidence>
<dbReference type="EMBL" id="JYDI01005571">
    <property type="protein sequence ID" value="KRY04559.1"/>
    <property type="molecule type" value="Genomic_DNA"/>
</dbReference>
<name>A0A0V0YW61_TRIBR</name>
<gene>
    <name evidence="1" type="ORF">T03_6499</name>
</gene>